<reference evidence="2" key="1">
    <citation type="submission" date="2010-05" db="EMBL/GenBank/DDBJ databases">
        <title>The draft genome of Desulfonatronospira thiodismutans ASO3-1.</title>
        <authorList>
            <consortium name="US DOE Joint Genome Institute (JGI-PGF)"/>
            <person name="Lucas S."/>
            <person name="Copeland A."/>
            <person name="Lapidus A."/>
            <person name="Cheng J.-F."/>
            <person name="Bruce D."/>
            <person name="Goodwin L."/>
            <person name="Pitluck S."/>
            <person name="Chertkov O."/>
            <person name="Brettin T."/>
            <person name="Detter J.C."/>
            <person name="Han C."/>
            <person name="Land M.L."/>
            <person name="Hauser L."/>
            <person name="Kyrpides N."/>
            <person name="Mikhailova N."/>
            <person name="Muyzer G."/>
            <person name="Woyke T."/>
        </authorList>
    </citation>
    <scope>NUCLEOTIDE SEQUENCE [LARGE SCALE GENOMIC DNA]</scope>
    <source>
        <strain evidence="2">ASO3-1</strain>
    </source>
</reference>
<keyword evidence="3" id="KW-1185">Reference proteome</keyword>
<dbReference type="Pfam" id="PF01797">
    <property type="entry name" value="Y1_Tnp"/>
    <property type="match status" value="1"/>
</dbReference>
<dbReference type="GO" id="GO:0006313">
    <property type="term" value="P:DNA transposition"/>
    <property type="evidence" value="ECO:0007669"/>
    <property type="project" value="InterPro"/>
</dbReference>
<dbReference type="AlphaFoldDB" id="D6SKR2"/>
<organism evidence="2 3">
    <name type="scientific">Desulfonatronospira thiodismutans ASO3-1</name>
    <dbReference type="NCBI Taxonomy" id="555779"/>
    <lineage>
        <taxon>Bacteria</taxon>
        <taxon>Pseudomonadati</taxon>
        <taxon>Thermodesulfobacteriota</taxon>
        <taxon>Desulfovibrionia</taxon>
        <taxon>Desulfovibrionales</taxon>
        <taxon>Desulfonatronovibrionaceae</taxon>
        <taxon>Desulfonatronospira</taxon>
    </lineage>
</organism>
<gene>
    <name evidence="2" type="ORF">Dthio_PD2685</name>
</gene>
<dbReference type="OrthoDB" id="5469829at2"/>
<dbReference type="GO" id="GO:0004803">
    <property type="term" value="F:transposase activity"/>
    <property type="evidence" value="ECO:0007669"/>
    <property type="project" value="InterPro"/>
</dbReference>
<protein>
    <recommendedName>
        <fullName evidence="1">Transposase IS200-like domain-containing protein</fullName>
    </recommendedName>
</protein>
<dbReference type="InterPro" id="IPR002686">
    <property type="entry name" value="Transposase_17"/>
</dbReference>
<dbReference type="GO" id="GO:0003677">
    <property type="term" value="F:DNA binding"/>
    <property type="evidence" value="ECO:0007669"/>
    <property type="project" value="InterPro"/>
</dbReference>
<dbReference type="SMART" id="SM01321">
    <property type="entry name" value="Y1_Tnp"/>
    <property type="match status" value="1"/>
</dbReference>
<dbReference type="PANTHER" id="PTHR34322">
    <property type="entry name" value="TRANSPOSASE, Y1_TNP DOMAIN-CONTAINING"/>
    <property type="match status" value="1"/>
</dbReference>
<dbReference type="RefSeq" id="WP_008868405.1">
    <property type="nucleotide sequence ID" value="NZ_ACJN02000001.1"/>
</dbReference>
<evidence type="ECO:0000259" key="1">
    <source>
        <dbReference type="SMART" id="SM01321"/>
    </source>
</evidence>
<dbReference type="Proteomes" id="UP000005496">
    <property type="component" value="Unassembled WGS sequence"/>
</dbReference>
<comment type="caution">
    <text evidence="2">The sequence shown here is derived from an EMBL/GenBank/DDBJ whole genome shotgun (WGS) entry which is preliminary data.</text>
</comment>
<sequence length="307" mass="35666">MDHFEPGITGNVQRIFRARYKLDEPGLTSHITQRAAGKDPLFLDDRDYLTMLGLLKESSEKFNISYYALCLMQNHLHILIKPYEKNLVQAMRSIFSRYAAKFNHRYERRGHLFGGPYRQSVCLDNSYLLSASLYIHLNPVRAGLTDNPNQYRWSSGSLYCLETPRESFVDPKPVLQLVHDDQNAARREYYKILHKAQGAEPDNALEHKGAIEKFCVRLAEIFPALFKRLNKKSSAYENIPPSMLELTELESRLQNMTDSRSRSTENRMARKYIIEQLLARGFKKTEIAERMGISRRSVYYLLNSSTK</sequence>
<feature type="domain" description="Transposase IS200-like" evidence="1">
    <location>
        <begin position="24"/>
        <end position="138"/>
    </location>
</feature>
<dbReference type="EMBL" id="ACJN02000001">
    <property type="protein sequence ID" value="EFI35273.1"/>
    <property type="molecule type" value="Genomic_DNA"/>
</dbReference>
<dbReference type="InterPro" id="IPR036515">
    <property type="entry name" value="Transposase_17_sf"/>
</dbReference>
<accession>D6SKR2</accession>
<evidence type="ECO:0000313" key="3">
    <source>
        <dbReference type="Proteomes" id="UP000005496"/>
    </source>
</evidence>
<dbReference type="SUPFAM" id="SSF143422">
    <property type="entry name" value="Transposase IS200-like"/>
    <property type="match status" value="1"/>
</dbReference>
<dbReference type="eggNOG" id="COG2197">
    <property type="taxonomic scope" value="Bacteria"/>
</dbReference>
<evidence type="ECO:0000313" key="2">
    <source>
        <dbReference type="EMBL" id="EFI35273.1"/>
    </source>
</evidence>
<name>D6SKR2_9BACT</name>
<dbReference type="Gene3D" id="3.30.70.1290">
    <property type="entry name" value="Transposase IS200-like"/>
    <property type="match status" value="1"/>
</dbReference>
<dbReference type="eggNOG" id="COG1943">
    <property type="taxonomic scope" value="Bacteria"/>
</dbReference>
<dbReference type="PANTHER" id="PTHR34322:SF2">
    <property type="entry name" value="TRANSPOSASE IS200-LIKE DOMAIN-CONTAINING PROTEIN"/>
    <property type="match status" value="1"/>
</dbReference>
<proteinExistence type="predicted"/>